<feature type="signal peptide" evidence="9">
    <location>
        <begin position="1"/>
        <end position="17"/>
    </location>
</feature>
<dbReference type="InterPro" id="IPR051906">
    <property type="entry name" value="TolC-like"/>
</dbReference>
<comment type="subcellular location">
    <subcellularLocation>
        <location evidence="1">Cell outer membrane</location>
    </subcellularLocation>
</comment>
<reference evidence="10 11" key="1">
    <citation type="submission" date="2021-05" db="EMBL/GenBank/DDBJ databases">
        <title>The draft genome of Geobacter chapellei DSM 13688.</title>
        <authorList>
            <person name="Xu Z."/>
            <person name="Masuda Y."/>
            <person name="Itoh H."/>
            <person name="Senoo K."/>
        </authorList>
    </citation>
    <scope>NUCLEOTIDE SEQUENCE [LARGE SCALE GENOMIC DNA]</scope>
    <source>
        <strain evidence="10 11">DSM 13688</strain>
    </source>
</reference>
<dbReference type="InterPro" id="IPR003423">
    <property type="entry name" value="OMP_efflux"/>
</dbReference>
<keyword evidence="9" id="KW-0732">Signal</keyword>
<keyword evidence="7" id="KW-0998">Cell outer membrane</keyword>
<dbReference type="RefSeq" id="WP_214299046.1">
    <property type="nucleotide sequence ID" value="NZ_JAHDYS010000009.1"/>
</dbReference>
<feature type="coiled-coil region" evidence="8">
    <location>
        <begin position="162"/>
        <end position="189"/>
    </location>
</feature>
<evidence type="ECO:0000256" key="8">
    <source>
        <dbReference type="SAM" id="Coils"/>
    </source>
</evidence>
<accession>A0ABS5U9H5</accession>
<keyword evidence="11" id="KW-1185">Reference proteome</keyword>
<evidence type="ECO:0000256" key="2">
    <source>
        <dbReference type="ARBA" id="ARBA00007613"/>
    </source>
</evidence>
<evidence type="ECO:0000256" key="5">
    <source>
        <dbReference type="ARBA" id="ARBA00022692"/>
    </source>
</evidence>
<gene>
    <name evidence="10" type="ORF">KJB30_10850</name>
</gene>
<comment type="caution">
    <text evidence="10">The sequence shown here is derived from an EMBL/GenBank/DDBJ whole genome shotgun (WGS) entry which is preliminary data.</text>
</comment>
<dbReference type="Gene3D" id="1.20.1600.10">
    <property type="entry name" value="Outer membrane efflux proteins (OEP)"/>
    <property type="match status" value="1"/>
</dbReference>
<evidence type="ECO:0000256" key="9">
    <source>
        <dbReference type="SAM" id="SignalP"/>
    </source>
</evidence>
<evidence type="ECO:0000256" key="7">
    <source>
        <dbReference type="ARBA" id="ARBA00023237"/>
    </source>
</evidence>
<dbReference type="SUPFAM" id="SSF56954">
    <property type="entry name" value="Outer membrane efflux proteins (OEP)"/>
    <property type="match status" value="1"/>
</dbReference>
<keyword evidence="5" id="KW-0812">Transmembrane</keyword>
<evidence type="ECO:0000313" key="11">
    <source>
        <dbReference type="Proteomes" id="UP000784128"/>
    </source>
</evidence>
<feature type="chain" id="PRO_5046268050" evidence="9">
    <location>
        <begin position="18"/>
        <end position="456"/>
    </location>
</feature>
<evidence type="ECO:0000313" key="10">
    <source>
        <dbReference type="EMBL" id="MBT1072286.1"/>
    </source>
</evidence>
<comment type="similarity">
    <text evidence="2">Belongs to the outer membrane factor (OMF) (TC 1.B.17) family.</text>
</comment>
<protein>
    <submittedName>
        <fullName evidence="10">TolC family protein</fullName>
    </submittedName>
</protein>
<keyword evidence="4" id="KW-1134">Transmembrane beta strand</keyword>
<dbReference type="Pfam" id="PF02321">
    <property type="entry name" value="OEP"/>
    <property type="match status" value="2"/>
</dbReference>
<sequence length="456" mass="51166">MKIFRTLLLTSALLVHAVVISATEIPSEKKMLLSLDDCIRMALKTAPELGEAQADIDLTASKLGEAQAYRYPRFEMTALLGPAPGARREDFLRTDKEFAFKELTWFAGTDATLIQPLYTFGKISENMKAATHGIEVDRSRKEQRSHEIALKVQEYYYGLLLAREMKELVLEVQETLDKAREKARKLIDQGSDSADELDIYKLDAFTGEVSKYREEALKGEALALAALKTRLGLPIDTPLDITSQRLFTVDVEAPPFEALVQKANERRPEFHQIAEGLKARSALVEAAKANYYPDIFLGALLSWAYAEDRDRIHNPYISDQFKHLSGGVALGARWKLDFGITGAKVAAEQAQYNRLLSTRDYANANIPLQVRKFYLELKEAENSIAATKSAYTNSKKWAVTALANFDFGVGPAKEIFEALQAYARMRGAYFQSIYNYRIAWANLDYATAESLQSLAK</sequence>
<dbReference type="PANTHER" id="PTHR30026:SF13">
    <property type="entry name" value="MEMBRANE EFFLUX PROTEIN, PUTATIVE-RELATED"/>
    <property type="match status" value="1"/>
</dbReference>
<keyword evidence="6" id="KW-0472">Membrane</keyword>
<dbReference type="Proteomes" id="UP000784128">
    <property type="component" value="Unassembled WGS sequence"/>
</dbReference>
<dbReference type="EMBL" id="JAHDYS010000009">
    <property type="protein sequence ID" value="MBT1072286.1"/>
    <property type="molecule type" value="Genomic_DNA"/>
</dbReference>
<evidence type="ECO:0000256" key="4">
    <source>
        <dbReference type="ARBA" id="ARBA00022452"/>
    </source>
</evidence>
<dbReference type="PANTHER" id="PTHR30026">
    <property type="entry name" value="OUTER MEMBRANE PROTEIN TOLC"/>
    <property type="match status" value="1"/>
</dbReference>
<organism evidence="10 11">
    <name type="scientific">Pelotalea chapellei</name>
    <dbReference type="NCBI Taxonomy" id="44671"/>
    <lineage>
        <taxon>Bacteria</taxon>
        <taxon>Pseudomonadati</taxon>
        <taxon>Thermodesulfobacteriota</taxon>
        <taxon>Desulfuromonadia</taxon>
        <taxon>Geobacterales</taxon>
        <taxon>Geobacteraceae</taxon>
        <taxon>Pelotalea</taxon>
    </lineage>
</organism>
<proteinExistence type="inferred from homology"/>
<keyword evidence="8" id="KW-0175">Coiled coil</keyword>
<evidence type="ECO:0000256" key="6">
    <source>
        <dbReference type="ARBA" id="ARBA00023136"/>
    </source>
</evidence>
<name>A0ABS5U9H5_9BACT</name>
<evidence type="ECO:0000256" key="1">
    <source>
        <dbReference type="ARBA" id="ARBA00004442"/>
    </source>
</evidence>
<keyword evidence="3" id="KW-0813">Transport</keyword>
<evidence type="ECO:0000256" key="3">
    <source>
        <dbReference type="ARBA" id="ARBA00022448"/>
    </source>
</evidence>